<evidence type="ECO:0000256" key="1">
    <source>
        <dbReference type="SAM" id="SignalP"/>
    </source>
</evidence>
<proteinExistence type="predicted"/>
<dbReference type="EMBL" id="JAICCF010000005">
    <property type="protein sequence ID" value="MBW8687739.1"/>
    <property type="molecule type" value="Genomic_DNA"/>
</dbReference>
<comment type="caution">
    <text evidence="2">The sequence shown here is derived from an EMBL/GenBank/DDBJ whole genome shotgun (WGS) entry which is preliminary data.</text>
</comment>
<keyword evidence="1" id="KW-0732">Signal</keyword>
<organism evidence="2 3">
    <name type="scientific">Chitinophaga rhizophila</name>
    <dbReference type="NCBI Taxonomy" id="2866212"/>
    <lineage>
        <taxon>Bacteria</taxon>
        <taxon>Pseudomonadati</taxon>
        <taxon>Bacteroidota</taxon>
        <taxon>Chitinophagia</taxon>
        <taxon>Chitinophagales</taxon>
        <taxon>Chitinophagaceae</taxon>
        <taxon>Chitinophaga</taxon>
    </lineage>
</organism>
<dbReference type="RefSeq" id="WP_220253062.1">
    <property type="nucleotide sequence ID" value="NZ_JAICCF010000005.1"/>
</dbReference>
<sequence length="1474" mass="161279">MIRHLYLLIIACCFALPGFAQQRTPLEQHIHDCWKLVQERRVTEALNGTSLYDKLKDTSGGFQLPLGIGGGNNGKPPVIVDSIRFLPDHAEITTFMVVTLPGSDKELMFAARGVPLSSQGGLVGTARMELVNQVPVRLFGDSTAITFMPGKTYIEFDCNGFKKLGIGAEIDMTKKLVRLNPDGTQNLQDRVKAKFETTVTDLNDILAAVSIEPFQVRGVKNVTFTVQDAVIDLSDDNNSTGMVFPTEYTADDKSFWRGFYLRAFTVELPPELKDRKSKKAKAFAVRNALIDEKGFSGEISAKHLIPLEDGDLGGWSFSVDEVKLDFVANQLKAGSLVGGVNVPITGDTTRFDYNAVFHPGEEYVFNIKPKDSVDFDIFTANVMLLPSSYLEVAVKDGKFQAMANLSGTMSVLGKSSADSSGKSGTMLSVPDIRFEQLVVSTQAPFIHSGTFALTGSLKMPKIGGYGISINKINFVKDGEKRGISFDVNVNLMNAKDSKNGFSADASLAVLGKVLQQEDGRQRYRFSNVKISRIAIDVNQGAFALKGSLEHFDSDEVYGDGFKGSIAASINMCGGSLKMDAMALFGAVQEHKYWYADIMVDFPTAFLIIPPAIAAKGFGGGLYYGVKPIALSDDASKYKLGATSTGVRYKPDANAGIGVKASIKFIAGSEKAINGLVAFEISFNKGGGVNRITFRGQCNVLSIPIATGTDVMKTMYEKQLKTDDGQSDKYDPNQIVPEGAISVGLMVDVDFENEIFYANLKAYINVAGVIKGTGNRGLAGEGEIYAGPDGWHMYMGTPDNPVSISILDLAKASSYFMVGKDLPGSPPPPANVSSILGGMDLDYMRDMNSLSSGTGFAFGAGLNFDTGDMSFLMFYARFAAGLGFDVMMKDYGDNFHCEGKSGPIGINGWFANGQVYAYFQGKIGIRVNLFFKKGNFDIIDLGAAAVLQAKLPNPTWMRGIVGGRFSILGGMVSGDCKFEVTLGKECKIVSNNIFAEAGVQVIGDYTPAKGATAVDVFVAPQIVFNMPVGKVFNITDDIGKRLNFRARLEYFNIREGANNIPATMEWNSDNTVVILHTPNILPGEKTLRMTARISFEQESNGSWTPYMVDGAPYAEVIDHDFITDKEPLVIRPDNVSFTYPVINQRNYYKGESSNGYILLKKGQDNLFAKSNDFKQIGRLTAEGDTPQEFPLFYTTGKVSFSMPQHLKNDKIYTLELLHVPTVENADIDRNVTITKTSAGNAGTGSLTVQTKTAEGTLNNLTERVIYTLQFRSSIYSTFSEKVDRLPAVATSWPLDNGIDELRFMQTNNELFDAQEIDENGNSQVLQFEAVLEGIPWYMDNFYPYVYAGYPVSSALELNWRNTAVMGVPPVKAIYLRQHPAGLKLGDSNERIREGASVFVYNLPYYMAYDYVHMQARVADVMATNPAAAPERMREILIRPYKRITAGSYKFKIKYVLPGTNTVTSEKVITIPFSGI</sequence>
<dbReference type="Proteomes" id="UP000812961">
    <property type="component" value="Unassembled WGS sequence"/>
</dbReference>
<reference evidence="2 3" key="1">
    <citation type="submission" date="2021-08" db="EMBL/GenBank/DDBJ databases">
        <title>The genome sequence of Chitinophaga sp. B61.</title>
        <authorList>
            <person name="Zhang X."/>
        </authorList>
    </citation>
    <scope>NUCLEOTIDE SEQUENCE [LARGE SCALE GENOMIC DNA]</scope>
    <source>
        <strain evidence="2 3">B61</strain>
    </source>
</reference>
<accession>A0ABS7GJ66</accession>
<feature type="signal peptide" evidence="1">
    <location>
        <begin position="1"/>
        <end position="20"/>
    </location>
</feature>
<evidence type="ECO:0000313" key="2">
    <source>
        <dbReference type="EMBL" id="MBW8687739.1"/>
    </source>
</evidence>
<feature type="chain" id="PRO_5046700990" evidence="1">
    <location>
        <begin position="21"/>
        <end position="1474"/>
    </location>
</feature>
<keyword evidence="3" id="KW-1185">Reference proteome</keyword>
<name>A0ABS7GJ66_9BACT</name>
<gene>
    <name evidence="2" type="ORF">K1Y79_25595</name>
</gene>
<evidence type="ECO:0000313" key="3">
    <source>
        <dbReference type="Proteomes" id="UP000812961"/>
    </source>
</evidence>
<protein>
    <submittedName>
        <fullName evidence="2">Uncharacterized protein</fullName>
    </submittedName>
</protein>